<dbReference type="AlphaFoldDB" id="A0A6A6PFG5"/>
<keyword evidence="3" id="KW-1185">Reference proteome</keyword>
<evidence type="ECO:0000313" key="3">
    <source>
        <dbReference type="Proteomes" id="UP000799767"/>
    </source>
</evidence>
<dbReference type="GeneID" id="54479527"/>
<feature type="region of interest" description="Disordered" evidence="1">
    <location>
        <begin position="118"/>
        <end position="142"/>
    </location>
</feature>
<proteinExistence type="predicted"/>
<evidence type="ECO:0000313" key="2">
    <source>
        <dbReference type="EMBL" id="KAF2478728.1"/>
    </source>
</evidence>
<dbReference type="EMBL" id="MU001643">
    <property type="protein sequence ID" value="KAF2478728.1"/>
    <property type="molecule type" value="Genomic_DNA"/>
</dbReference>
<dbReference type="Proteomes" id="UP000799767">
    <property type="component" value="Unassembled WGS sequence"/>
</dbReference>
<evidence type="ECO:0000256" key="1">
    <source>
        <dbReference type="SAM" id="MobiDB-lite"/>
    </source>
</evidence>
<reference evidence="2" key="1">
    <citation type="journal article" date="2020" name="Stud. Mycol.">
        <title>101 Dothideomycetes genomes: a test case for predicting lifestyles and emergence of pathogens.</title>
        <authorList>
            <person name="Haridas S."/>
            <person name="Albert R."/>
            <person name="Binder M."/>
            <person name="Bloem J."/>
            <person name="Labutti K."/>
            <person name="Salamov A."/>
            <person name="Andreopoulos B."/>
            <person name="Baker S."/>
            <person name="Barry K."/>
            <person name="Bills G."/>
            <person name="Bluhm B."/>
            <person name="Cannon C."/>
            <person name="Castanera R."/>
            <person name="Culley D."/>
            <person name="Daum C."/>
            <person name="Ezra D."/>
            <person name="Gonzalez J."/>
            <person name="Henrissat B."/>
            <person name="Kuo A."/>
            <person name="Liang C."/>
            <person name="Lipzen A."/>
            <person name="Lutzoni F."/>
            <person name="Magnuson J."/>
            <person name="Mondo S."/>
            <person name="Nolan M."/>
            <person name="Ohm R."/>
            <person name="Pangilinan J."/>
            <person name="Park H.-J."/>
            <person name="Ramirez L."/>
            <person name="Alfaro M."/>
            <person name="Sun H."/>
            <person name="Tritt A."/>
            <person name="Yoshinaga Y."/>
            <person name="Zwiers L.-H."/>
            <person name="Turgeon B."/>
            <person name="Goodwin S."/>
            <person name="Spatafora J."/>
            <person name="Crous P."/>
            <person name="Grigoriev I."/>
        </authorList>
    </citation>
    <scope>NUCLEOTIDE SEQUENCE</scope>
    <source>
        <strain evidence="2">CBS 113389</strain>
    </source>
</reference>
<name>A0A6A6PFG5_9PEZI</name>
<dbReference type="RefSeq" id="XP_033585298.1">
    <property type="nucleotide sequence ID" value="XM_033738525.1"/>
</dbReference>
<accession>A0A6A6PFG5</accession>
<sequence length="170" mass="18927">MHCIALEEGYIAAAFRVLHVLTPASSHCDTCPLLILTQLNNQTTHFYPNSRKHKIQSSFPLHLQASATLFQRSPFRISYSSSSPSLAFRISSSKQTYQKHNQPWVAAATTRAHFNPAPQHLHPVPYPHKPHRRASGPPAPPEAVTTVAEAATTSLLVLDNEHQTSRPLLW</sequence>
<gene>
    <name evidence="2" type="ORF">BDY17DRAFT_58366</name>
</gene>
<organism evidence="2 3">
    <name type="scientific">Neohortaea acidophila</name>
    <dbReference type="NCBI Taxonomy" id="245834"/>
    <lineage>
        <taxon>Eukaryota</taxon>
        <taxon>Fungi</taxon>
        <taxon>Dikarya</taxon>
        <taxon>Ascomycota</taxon>
        <taxon>Pezizomycotina</taxon>
        <taxon>Dothideomycetes</taxon>
        <taxon>Dothideomycetidae</taxon>
        <taxon>Mycosphaerellales</taxon>
        <taxon>Teratosphaeriaceae</taxon>
        <taxon>Neohortaea</taxon>
    </lineage>
</organism>
<protein>
    <submittedName>
        <fullName evidence="2">Uncharacterized protein</fullName>
    </submittedName>
</protein>